<dbReference type="PANTHER" id="PTHR14009">
    <property type="entry name" value="LEUCINE ZIPPER-EF-HAND CONTAINING TRANSMEMBRANE PROTEIN"/>
    <property type="match status" value="1"/>
</dbReference>
<comment type="similarity">
    <text evidence="2">Belongs to the LETM1 family.</text>
</comment>
<dbReference type="Gene3D" id="1.10.238.10">
    <property type="entry name" value="EF-hand"/>
    <property type="match status" value="1"/>
</dbReference>
<dbReference type="GO" id="GO:0005743">
    <property type="term" value="C:mitochondrial inner membrane"/>
    <property type="evidence" value="ECO:0007669"/>
    <property type="project" value="UniProtKB-SubCell"/>
</dbReference>
<dbReference type="Proteomes" id="UP001210925">
    <property type="component" value="Unassembled WGS sequence"/>
</dbReference>
<evidence type="ECO:0000256" key="6">
    <source>
        <dbReference type="ARBA" id="ARBA00022568"/>
    </source>
</evidence>
<proteinExistence type="inferred from homology"/>
<evidence type="ECO:0000256" key="2">
    <source>
        <dbReference type="ARBA" id="ARBA00009584"/>
    </source>
</evidence>
<dbReference type="InterPro" id="IPR044202">
    <property type="entry name" value="LETM1/MDM38-like"/>
</dbReference>
<dbReference type="GO" id="GO:0015297">
    <property type="term" value="F:antiporter activity"/>
    <property type="evidence" value="ECO:0007669"/>
    <property type="project" value="UniProtKB-KW"/>
</dbReference>
<dbReference type="PROSITE" id="PS00018">
    <property type="entry name" value="EF_HAND_1"/>
    <property type="match status" value="1"/>
</dbReference>
<evidence type="ECO:0000256" key="11">
    <source>
        <dbReference type="ARBA" id="ARBA00022946"/>
    </source>
</evidence>
<keyword evidence="10" id="KW-0106">Calcium</keyword>
<dbReference type="AlphaFoldDB" id="A0AAD5UPY0"/>
<dbReference type="SUPFAM" id="SSF47473">
    <property type="entry name" value="EF-hand"/>
    <property type="match status" value="1"/>
</dbReference>
<feature type="domain" description="EF-hand" evidence="22">
    <location>
        <begin position="615"/>
        <end position="650"/>
    </location>
</feature>
<sequence length="667" mass="75745">MFKSCRNIKLRKFNTRYSLGLTQTYYQPHKYFWTFPKVNSKLESNPPEVKIPKQESKIEIALREAKDEVIEQQLKQQSPAPETPAVVKKTIWQKVKDEASHYWHGLKLLGTETSISSRLLIKVLKGNILSRREYRQLQRTVGDLLRLVPFIIILVIPFLEFALPVLLRFFPNMLPSTFESKFQEEEKKKNLLKIRIQMAKFLQETVGEVALSGTGKADAAKEFNEIFNRVVEIGTLAPTEDILRIARKFQDELTLNNLSRPQLVSMARYMNLNAFGTDSFLRHNIERRLNQLKLDDQMIVREGPENLSIPELQQACSARGIVTVGVSPARMRSELQQWLDLHLVHKIPSSLLLLSHAFQTTSRPLTPNGDVLESKAEALQATLSSLPQTVVNETQLKVSEQEGVATYKQKLEVIKEQEELIAEELEQDALQAAAKKAKEEELAAKKAKEIEEAKKEEPKEEAVPPVVEKVVPPTVEKVVSPEKVQPAEKAPEKAEEEKEEELSEVEVKKLAEALKTMTKESALEDVKQDLDVLKEDRQEFIEDVEELKQVTQKETSKSSDRLGSRVDKMIAKIESELTKYDSEIGSKLNLIKPNLEGQIAIQDLEEALRIIQSNPNDSRISKIVTKLDKDGDGLVTMNEILALAEQAAEKEGHGEILKSEEKKEESK</sequence>
<evidence type="ECO:0000256" key="21">
    <source>
        <dbReference type="SAM" id="Phobius"/>
    </source>
</evidence>
<evidence type="ECO:0000256" key="18">
    <source>
        <dbReference type="PROSITE-ProRule" id="PRU01094"/>
    </source>
</evidence>
<evidence type="ECO:0000256" key="10">
    <source>
        <dbReference type="ARBA" id="ARBA00022837"/>
    </source>
</evidence>
<dbReference type="PROSITE" id="PS51758">
    <property type="entry name" value="LETM1_RBD"/>
    <property type="match status" value="1"/>
</dbReference>
<evidence type="ECO:0000256" key="19">
    <source>
        <dbReference type="SAM" id="Coils"/>
    </source>
</evidence>
<keyword evidence="16 21" id="KW-0472">Membrane</keyword>
<keyword evidence="4" id="KW-0813">Transport</keyword>
<dbReference type="Pfam" id="PF07766">
    <property type="entry name" value="LETM1_RBD"/>
    <property type="match status" value="1"/>
</dbReference>
<dbReference type="GO" id="GO:0005509">
    <property type="term" value="F:calcium ion binding"/>
    <property type="evidence" value="ECO:0007669"/>
    <property type="project" value="InterPro"/>
</dbReference>
<dbReference type="InterPro" id="IPR018247">
    <property type="entry name" value="EF_Hand_1_Ca_BS"/>
</dbReference>
<keyword evidence="5" id="KW-0050">Antiport</keyword>
<dbReference type="Pfam" id="PF26561">
    <property type="entry name" value="LETM1_C"/>
    <property type="match status" value="1"/>
</dbReference>
<comment type="subcellular location">
    <subcellularLocation>
        <location evidence="1">Mitochondrion inner membrane</location>
        <topology evidence="1">Single-pass membrane protein</topology>
    </subcellularLocation>
</comment>
<keyword evidence="15 18" id="KW-0496">Mitochondrion</keyword>
<gene>
    <name evidence="24" type="ORF">HK103_000260</name>
</gene>
<dbReference type="InterPro" id="IPR059005">
    <property type="entry name" value="LETM1_C"/>
</dbReference>
<evidence type="ECO:0000259" key="23">
    <source>
        <dbReference type="PROSITE" id="PS51758"/>
    </source>
</evidence>
<dbReference type="PANTHER" id="PTHR14009:SF1">
    <property type="entry name" value="MITOCHONDRIAL PROTON_CALCIUM EXCHANGER PROTEIN"/>
    <property type="match status" value="1"/>
</dbReference>
<keyword evidence="11" id="KW-0809">Transit peptide</keyword>
<accession>A0AAD5UPY0</accession>
<evidence type="ECO:0000256" key="1">
    <source>
        <dbReference type="ARBA" id="ARBA00004434"/>
    </source>
</evidence>
<name>A0AAD5UPY0_9FUNG</name>
<evidence type="ECO:0000256" key="13">
    <source>
        <dbReference type="ARBA" id="ARBA00023054"/>
    </source>
</evidence>
<keyword evidence="9" id="KW-0999">Mitochondrion inner membrane</keyword>
<dbReference type="InterPro" id="IPR011992">
    <property type="entry name" value="EF-hand-dom_pair"/>
</dbReference>
<feature type="region of interest" description="Disordered" evidence="20">
    <location>
        <begin position="480"/>
        <end position="503"/>
    </location>
</feature>
<evidence type="ECO:0000259" key="22">
    <source>
        <dbReference type="PROSITE" id="PS50222"/>
    </source>
</evidence>
<organism evidence="24 25">
    <name type="scientific">Boothiomyces macroporosus</name>
    <dbReference type="NCBI Taxonomy" id="261099"/>
    <lineage>
        <taxon>Eukaryota</taxon>
        <taxon>Fungi</taxon>
        <taxon>Fungi incertae sedis</taxon>
        <taxon>Chytridiomycota</taxon>
        <taxon>Chytridiomycota incertae sedis</taxon>
        <taxon>Chytridiomycetes</taxon>
        <taxon>Rhizophydiales</taxon>
        <taxon>Terramycetaceae</taxon>
        <taxon>Boothiomyces</taxon>
    </lineage>
</organism>
<feature type="domain" description="Letm1 RBD" evidence="23">
    <location>
        <begin position="190"/>
        <end position="476"/>
    </location>
</feature>
<evidence type="ECO:0000256" key="15">
    <source>
        <dbReference type="ARBA" id="ARBA00023128"/>
    </source>
</evidence>
<dbReference type="EMBL" id="JADGKB010000010">
    <property type="protein sequence ID" value="KAJ3260650.1"/>
    <property type="molecule type" value="Genomic_DNA"/>
</dbReference>
<evidence type="ECO:0000256" key="5">
    <source>
        <dbReference type="ARBA" id="ARBA00022449"/>
    </source>
</evidence>
<feature type="compositionally biased region" description="Basic and acidic residues" evidence="20">
    <location>
        <begin position="485"/>
        <end position="496"/>
    </location>
</feature>
<evidence type="ECO:0000256" key="14">
    <source>
        <dbReference type="ARBA" id="ARBA00023065"/>
    </source>
</evidence>
<keyword evidence="13 19" id="KW-0175">Coiled coil</keyword>
<keyword evidence="6" id="KW-0109">Calcium transport</keyword>
<evidence type="ECO:0000256" key="4">
    <source>
        <dbReference type="ARBA" id="ARBA00022448"/>
    </source>
</evidence>
<reference evidence="24" key="1">
    <citation type="submission" date="2020-05" db="EMBL/GenBank/DDBJ databases">
        <title>Phylogenomic resolution of chytrid fungi.</title>
        <authorList>
            <person name="Stajich J.E."/>
            <person name="Amses K."/>
            <person name="Simmons R."/>
            <person name="Seto K."/>
            <person name="Myers J."/>
            <person name="Bonds A."/>
            <person name="Quandt C.A."/>
            <person name="Barry K."/>
            <person name="Liu P."/>
            <person name="Grigoriev I."/>
            <person name="Longcore J.E."/>
            <person name="James T.Y."/>
        </authorList>
    </citation>
    <scope>NUCLEOTIDE SEQUENCE</scope>
    <source>
        <strain evidence="24">PLAUS21</strain>
    </source>
</reference>
<evidence type="ECO:0000256" key="17">
    <source>
        <dbReference type="ARBA" id="ARBA00031360"/>
    </source>
</evidence>
<keyword evidence="12 21" id="KW-1133">Transmembrane helix</keyword>
<evidence type="ECO:0000256" key="9">
    <source>
        <dbReference type="ARBA" id="ARBA00022792"/>
    </source>
</evidence>
<evidence type="ECO:0000256" key="3">
    <source>
        <dbReference type="ARBA" id="ARBA00020557"/>
    </source>
</evidence>
<evidence type="ECO:0000256" key="8">
    <source>
        <dbReference type="ARBA" id="ARBA00022723"/>
    </source>
</evidence>
<dbReference type="GO" id="GO:0030003">
    <property type="term" value="P:intracellular monoatomic cation homeostasis"/>
    <property type="evidence" value="ECO:0007669"/>
    <property type="project" value="TreeGrafter"/>
</dbReference>
<dbReference type="InterPro" id="IPR002048">
    <property type="entry name" value="EF_hand_dom"/>
</dbReference>
<evidence type="ECO:0000256" key="16">
    <source>
        <dbReference type="ARBA" id="ARBA00023136"/>
    </source>
</evidence>
<protein>
    <recommendedName>
        <fullName evidence="3">Mitochondrial proton/calcium exchanger protein</fullName>
    </recommendedName>
    <alternativeName>
        <fullName evidence="17">Leucine zipper-EF-hand-containing transmembrane protein 1</fullName>
    </alternativeName>
</protein>
<dbReference type="PROSITE" id="PS50222">
    <property type="entry name" value="EF_HAND_2"/>
    <property type="match status" value="1"/>
</dbReference>
<feature type="coiled-coil region" evidence="19">
    <location>
        <begin position="407"/>
        <end position="457"/>
    </location>
</feature>
<dbReference type="InterPro" id="IPR033122">
    <property type="entry name" value="LETM1-like_RBD"/>
</dbReference>
<evidence type="ECO:0000313" key="24">
    <source>
        <dbReference type="EMBL" id="KAJ3260650.1"/>
    </source>
</evidence>
<feature type="transmembrane region" description="Helical" evidence="21">
    <location>
        <begin position="144"/>
        <end position="167"/>
    </location>
</feature>
<keyword evidence="8" id="KW-0479">Metal-binding</keyword>
<keyword evidence="7 21" id="KW-0812">Transmembrane</keyword>
<evidence type="ECO:0000313" key="25">
    <source>
        <dbReference type="Proteomes" id="UP001210925"/>
    </source>
</evidence>
<evidence type="ECO:0000256" key="7">
    <source>
        <dbReference type="ARBA" id="ARBA00022692"/>
    </source>
</evidence>
<evidence type="ECO:0000256" key="20">
    <source>
        <dbReference type="SAM" id="MobiDB-lite"/>
    </source>
</evidence>
<feature type="region of interest" description="Disordered" evidence="20">
    <location>
        <begin position="648"/>
        <end position="667"/>
    </location>
</feature>
<keyword evidence="25" id="KW-1185">Reference proteome</keyword>
<evidence type="ECO:0000256" key="12">
    <source>
        <dbReference type="ARBA" id="ARBA00022989"/>
    </source>
</evidence>
<dbReference type="GO" id="GO:0043022">
    <property type="term" value="F:ribosome binding"/>
    <property type="evidence" value="ECO:0007669"/>
    <property type="project" value="InterPro"/>
</dbReference>
<comment type="caution">
    <text evidence="24">The sequence shown here is derived from an EMBL/GenBank/DDBJ whole genome shotgun (WGS) entry which is preliminary data.</text>
</comment>
<keyword evidence="14" id="KW-0406">Ion transport</keyword>